<name>A0A5D6VDS0_9BACT</name>
<gene>
    <name evidence="1" type="ORF">FY528_05285</name>
</gene>
<dbReference type="AlphaFoldDB" id="A0A5D6VDS0"/>
<keyword evidence="2" id="KW-1185">Reference proteome</keyword>
<accession>A0A5D6VDS0</accession>
<dbReference type="EMBL" id="VTHL01000003">
    <property type="protein sequence ID" value="TYZ12704.1"/>
    <property type="molecule type" value="Genomic_DNA"/>
</dbReference>
<dbReference type="Proteomes" id="UP000322791">
    <property type="component" value="Unassembled WGS sequence"/>
</dbReference>
<organism evidence="1 2">
    <name type="scientific">Hymenobacter lutimineralis</name>
    <dbReference type="NCBI Taxonomy" id="2606448"/>
    <lineage>
        <taxon>Bacteria</taxon>
        <taxon>Pseudomonadati</taxon>
        <taxon>Bacteroidota</taxon>
        <taxon>Cytophagia</taxon>
        <taxon>Cytophagales</taxon>
        <taxon>Hymenobacteraceae</taxon>
        <taxon>Hymenobacter</taxon>
    </lineage>
</organism>
<proteinExistence type="predicted"/>
<dbReference type="InterPro" id="IPR029470">
    <property type="entry name" value="PDDEXK_4"/>
</dbReference>
<evidence type="ECO:0008006" key="3">
    <source>
        <dbReference type="Google" id="ProtNLM"/>
    </source>
</evidence>
<protein>
    <recommendedName>
        <fullName evidence="3">PD-(D/E)XK nuclease family protein</fullName>
    </recommendedName>
</protein>
<evidence type="ECO:0000313" key="1">
    <source>
        <dbReference type="EMBL" id="TYZ12704.1"/>
    </source>
</evidence>
<comment type="caution">
    <text evidence="1">The sequence shown here is derived from an EMBL/GenBank/DDBJ whole genome shotgun (WGS) entry which is preliminary data.</text>
</comment>
<evidence type="ECO:0000313" key="2">
    <source>
        <dbReference type="Proteomes" id="UP000322791"/>
    </source>
</evidence>
<dbReference type="RefSeq" id="WP_149069939.1">
    <property type="nucleotide sequence ID" value="NZ_VTHL01000003.1"/>
</dbReference>
<sequence>MANTTNTPPAELISFLEGYKAFTARFERQRLQNDLITYARLLGGWQVLQSMQRRLQKAAPEYNIFTLLRNLAWDETRLHSPLLADLLNPNGAHGQGHLFYEALLQQLQALGISAAAYRGRDAHFYEVATEVPTGDGFIDVLLTYRGPDTCFAIAIENKIYAVDQPRQLARYQAYLDRHFPTQSLLLYLTPWPRQPDPGSLTPEEARVLHNADKLRCITYNDHIRPLLRQTFAQVQAPGVRLLLEQYCQVLETL</sequence>
<reference evidence="1 2" key="1">
    <citation type="submission" date="2019-08" db="EMBL/GenBank/DDBJ databases">
        <authorList>
            <person name="Seo M.-J."/>
        </authorList>
    </citation>
    <scope>NUCLEOTIDE SEQUENCE [LARGE SCALE GENOMIC DNA]</scope>
    <source>
        <strain evidence="1 2">KIGAM108</strain>
    </source>
</reference>
<dbReference type="Pfam" id="PF14281">
    <property type="entry name" value="PDDEXK_4"/>
    <property type="match status" value="1"/>
</dbReference>